<feature type="transmembrane region" description="Helical" evidence="10">
    <location>
        <begin position="127"/>
        <end position="146"/>
    </location>
</feature>
<evidence type="ECO:0000313" key="13">
    <source>
        <dbReference type="RefSeq" id="XP_015273611.1"/>
    </source>
</evidence>
<dbReference type="InterPro" id="IPR024041">
    <property type="entry name" value="NH4_transpt_AmtB-like_dom"/>
</dbReference>
<feature type="transmembrane region" description="Helical" evidence="10">
    <location>
        <begin position="153"/>
        <end position="172"/>
    </location>
</feature>
<evidence type="ECO:0000256" key="5">
    <source>
        <dbReference type="ARBA" id="ARBA00022692"/>
    </source>
</evidence>
<evidence type="ECO:0000256" key="8">
    <source>
        <dbReference type="ARBA" id="ARBA00023177"/>
    </source>
</evidence>
<evidence type="ECO:0000256" key="3">
    <source>
        <dbReference type="ARBA" id="ARBA00022448"/>
    </source>
</evidence>
<dbReference type="RefSeq" id="XP_015273611.1">
    <property type="nucleotide sequence ID" value="XM_015418125.1"/>
</dbReference>
<keyword evidence="7 10" id="KW-0472">Membrane</keyword>
<gene>
    <name evidence="13" type="primary">RHBG</name>
</gene>
<dbReference type="InterPro" id="IPR029020">
    <property type="entry name" value="Ammonium/urea_transptr"/>
</dbReference>
<keyword evidence="3" id="KW-0813">Transport</keyword>
<evidence type="ECO:0000256" key="2">
    <source>
        <dbReference type="ARBA" id="ARBA00011036"/>
    </source>
</evidence>
<dbReference type="InterPro" id="IPR002229">
    <property type="entry name" value="RhesusRHD"/>
</dbReference>
<evidence type="ECO:0000256" key="6">
    <source>
        <dbReference type="ARBA" id="ARBA00022989"/>
    </source>
</evidence>
<sequence>MSGHTTNLRLKLPLFCVFLQFLTILLFATFVCYDNQTSAKLWHEEQKVRNKSHPDHEFYLRYPSFQDVHTMIFVGFGFLMTFLKRYSFSSVAFNFLIAAFAIQWSILIQGFFHSFHQGKIYIGIESMINADFCAGAILISFGAVLGKTSPVQLLLMAWLEVNLFAINEHLLLNVLGAKDAGGSMTIHTFGAYFGLMTSRVLYRPHLDKSKEREGSTYHSDLFAMIAHSGLQAENPGHVWSPQLLVTALATHDTYGEGLTDVFPLIADGSRTAVYQGVFQLIGLCVTLGIAVIGGSLVGLILKMKCLAAPPDTQCFDDQVYWEIPEDHHDGFQCLQGAKELDRDTRA</sequence>
<evidence type="ECO:0000256" key="7">
    <source>
        <dbReference type="ARBA" id="ARBA00023136"/>
    </source>
</evidence>
<evidence type="ECO:0000256" key="9">
    <source>
        <dbReference type="ARBA" id="ARBA00023180"/>
    </source>
</evidence>
<name>A0ABM1KIS4_GEKJA</name>
<dbReference type="Pfam" id="PF00909">
    <property type="entry name" value="Ammonium_transp"/>
    <property type="match status" value="1"/>
</dbReference>
<comment type="similarity">
    <text evidence="2">Belongs to the ammonium transporter (TC 2.A.49) family. Rh subfamily.</text>
</comment>
<dbReference type="Gene3D" id="1.10.3430.10">
    <property type="entry name" value="Ammonium transporter AmtB like domains"/>
    <property type="match status" value="2"/>
</dbReference>
<feature type="transmembrane region" description="Helical" evidence="10">
    <location>
        <begin position="95"/>
        <end position="115"/>
    </location>
</feature>
<feature type="transmembrane region" description="Helical" evidence="10">
    <location>
        <begin position="64"/>
        <end position="83"/>
    </location>
</feature>
<feature type="transmembrane region" description="Helical" evidence="10">
    <location>
        <begin position="280"/>
        <end position="301"/>
    </location>
</feature>
<dbReference type="PRINTS" id="PR00342">
    <property type="entry name" value="RHESUSRHD"/>
</dbReference>
<evidence type="ECO:0000256" key="1">
    <source>
        <dbReference type="ARBA" id="ARBA00004651"/>
    </source>
</evidence>
<dbReference type="PANTHER" id="PTHR11730:SF42">
    <property type="entry name" value="AMMONIUM TRANSPORTER RH TYPE B"/>
    <property type="match status" value="1"/>
</dbReference>
<proteinExistence type="inferred from homology"/>
<organism evidence="12 13">
    <name type="scientific">Gekko japonicus</name>
    <name type="common">Schlegel's Japanese gecko</name>
    <dbReference type="NCBI Taxonomy" id="146911"/>
    <lineage>
        <taxon>Eukaryota</taxon>
        <taxon>Metazoa</taxon>
        <taxon>Chordata</taxon>
        <taxon>Craniata</taxon>
        <taxon>Vertebrata</taxon>
        <taxon>Euteleostomi</taxon>
        <taxon>Lepidosauria</taxon>
        <taxon>Squamata</taxon>
        <taxon>Bifurcata</taxon>
        <taxon>Gekkota</taxon>
        <taxon>Gekkonidae</taxon>
        <taxon>Gekkoninae</taxon>
        <taxon>Gekko</taxon>
    </lineage>
</organism>
<keyword evidence="5 10" id="KW-0812">Transmembrane</keyword>
<dbReference type="SUPFAM" id="SSF111352">
    <property type="entry name" value="Ammonium transporter"/>
    <property type="match status" value="1"/>
</dbReference>
<keyword evidence="6 10" id="KW-1133">Transmembrane helix</keyword>
<dbReference type="Proteomes" id="UP000694871">
    <property type="component" value="Unplaced"/>
</dbReference>
<comment type="subcellular location">
    <subcellularLocation>
        <location evidence="1">Cell membrane</location>
        <topology evidence="1">Multi-pass membrane protein</topology>
    </subcellularLocation>
</comment>
<evidence type="ECO:0000259" key="11">
    <source>
        <dbReference type="Pfam" id="PF00909"/>
    </source>
</evidence>
<feature type="transmembrane region" description="Helical" evidence="10">
    <location>
        <begin position="12"/>
        <end position="31"/>
    </location>
</feature>
<evidence type="ECO:0000256" key="10">
    <source>
        <dbReference type="SAM" id="Phobius"/>
    </source>
</evidence>
<protein>
    <submittedName>
        <fullName evidence="13">Ammonium transporter Rh type B</fullName>
    </submittedName>
</protein>
<feature type="domain" description="Ammonium transporter AmtB-like" evidence="11">
    <location>
        <begin position="23"/>
        <end position="225"/>
    </location>
</feature>
<accession>A0ABM1KIS4</accession>
<reference evidence="13" key="1">
    <citation type="submission" date="2025-08" db="UniProtKB">
        <authorList>
            <consortium name="RefSeq"/>
        </authorList>
    </citation>
    <scope>IDENTIFICATION</scope>
</reference>
<keyword evidence="12" id="KW-1185">Reference proteome</keyword>
<keyword evidence="9" id="KW-0325">Glycoprotein</keyword>
<evidence type="ECO:0000313" key="12">
    <source>
        <dbReference type="Proteomes" id="UP000694871"/>
    </source>
</evidence>
<feature type="transmembrane region" description="Helical" evidence="10">
    <location>
        <begin position="184"/>
        <end position="202"/>
    </location>
</feature>
<keyword evidence="4" id="KW-1003">Cell membrane</keyword>
<evidence type="ECO:0000256" key="4">
    <source>
        <dbReference type="ARBA" id="ARBA00022475"/>
    </source>
</evidence>
<dbReference type="PANTHER" id="PTHR11730">
    <property type="entry name" value="AMMONIUM TRANSPORTER"/>
    <property type="match status" value="1"/>
</dbReference>
<dbReference type="GeneID" id="107116237"/>
<keyword evidence="8" id="KW-0924">Ammonia transport</keyword>